<evidence type="ECO:0000259" key="4">
    <source>
        <dbReference type="Pfam" id="PF01232"/>
    </source>
</evidence>
<keyword evidence="2" id="KW-0520">NAD</keyword>
<dbReference type="InterPro" id="IPR008927">
    <property type="entry name" value="6-PGluconate_DH-like_C_sf"/>
</dbReference>
<evidence type="ECO:0000256" key="2">
    <source>
        <dbReference type="ARBA" id="ARBA00023027"/>
    </source>
</evidence>
<comment type="catalytic activity">
    <reaction evidence="3">
        <text>D-mannitol 1-phosphate + NAD(+) = beta-D-fructose 6-phosphate + NADH + H(+)</text>
        <dbReference type="Rhea" id="RHEA:19661"/>
        <dbReference type="ChEBI" id="CHEBI:15378"/>
        <dbReference type="ChEBI" id="CHEBI:57540"/>
        <dbReference type="ChEBI" id="CHEBI:57634"/>
        <dbReference type="ChEBI" id="CHEBI:57945"/>
        <dbReference type="ChEBI" id="CHEBI:61381"/>
        <dbReference type="EC" id="1.1.1.17"/>
    </reaction>
</comment>
<keyword evidence="1" id="KW-0560">Oxidoreductase</keyword>
<name>A0ABU9VU55_9CLOT</name>
<dbReference type="SUPFAM" id="SSF51735">
    <property type="entry name" value="NAD(P)-binding Rossmann-fold domains"/>
    <property type="match status" value="1"/>
</dbReference>
<dbReference type="RefSeq" id="WP_343185009.1">
    <property type="nucleotide sequence ID" value="NZ_JBCITM010000003.1"/>
</dbReference>
<accession>A0ABU9VU55</accession>
<dbReference type="Gene3D" id="1.10.1040.10">
    <property type="entry name" value="N-(1-d-carboxylethyl)-l-norvaline Dehydrogenase, domain 2"/>
    <property type="match status" value="1"/>
</dbReference>
<dbReference type="InterPro" id="IPR036291">
    <property type="entry name" value="NAD(P)-bd_dom_sf"/>
</dbReference>
<dbReference type="NCBIfam" id="NF002969">
    <property type="entry name" value="PRK03643.1"/>
    <property type="match status" value="1"/>
</dbReference>
<protein>
    <submittedName>
        <fullName evidence="6">Tagaturonate reductase</fullName>
    </submittedName>
</protein>
<evidence type="ECO:0000256" key="3">
    <source>
        <dbReference type="ARBA" id="ARBA00048615"/>
    </source>
</evidence>
<sequence length="483" mass="55089">MRLNHEHLSNPTRHPIQVIQFGEGNFLRAFADWMIHRMNHELNCRMGVAVVQPRNSQKVKELMAQDGLYTLITQGIHQGELKQEITVIDCLQEGVNTYENYDAYLKLAEAPDLKLMISNTTEAGIVYSETDELSDRPQSSFPGKLTALLYHRFKTFKGDPSKGLLHLPCELIEENGSKLKEIVLKLAKRWQLEPAFIQWVEKYNIFYNTLVDRIVPGYPVDEAATLEKEMGYTDPFMVTSEWYHLWVIEGPDVIKDIFPADQLGMNVLFVDDLALYRERKVRILNGAHTAMVPVGYLYGLETVGETVENDITGAFVAAVMYEEIAAMVPMPAAEVKAYADSILDRFRNPFIRHQLLSISLNSMSKFNTRLMPTLNDYAAKGENLPARILFSFASLLYFYRGKRGDEIIPLSDDLHVLEAFSKQWQAWENHEISLEQLVTEVLAMESIWGRDLNQVKGLAQGLVSHLKTITTKPYAEALQEVLK</sequence>
<proteinExistence type="predicted"/>
<feature type="domain" description="Mannitol dehydrogenase N-terminal" evidence="4">
    <location>
        <begin position="17"/>
        <end position="253"/>
    </location>
</feature>
<dbReference type="InterPro" id="IPR013328">
    <property type="entry name" value="6PGD_dom2"/>
</dbReference>
<gene>
    <name evidence="6" type="ORF">AAIG11_04105</name>
</gene>
<keyword evidence="7" id="KW-1185">Reference proteome</keyword>
<comment type="caution">
    <text evidence="6">The sequence shown here is derived from an EMBL/GenBank/DDBJ whole genome shotgun (WGS) entry which is preliminary data.</text>
</comment>
<evidence type="ECO:0000313" key="6">
    <source>
        <dbReference type="EMBL" id="MEN1759649.1"/>
    </source>
</evidence>
<dbReference type="PRINTS" id="PR00084">
    <property type="entry name" value="MTLDHDRGNASE"/>
</dbReference>
<dbReference type="Gene3D" id="3.40.50.720">
    <property type="entry name" value="NAD(P)-binding Rossmann-like Domain"/>
    <property type="match status" value="1"/>
</dbReference>
<organism evidence="6 7">
    <name type="scientific">Anoxynatronum sibiricum</name>
    <dbReference type="NCBI Taxonomy" id="210623"/>
    <lineage>
        <taxon>Bacteria</taxon>
        <taxon>Bacillati</taxon>
        <taxon>Bacillota</taxon>
        <taxon>Clostridia</taxon>
        <taxon>Eubacteriales</taxon>
        <taxon>Clostridiaceae</taxon>
        <taxon>Anoxynatronum</taxon>
    </lineage>
</organism>
<evidence type="ECO:0000313" key="7">
    <source>
        <dbReference type="Proteomes" id="UP001407405"/>
    </source>
</evidence>
<dbReference type="InterPro" id="IPR000669">
    <property type="entry name" value="Mannitol_DH"/>
</dbReference>
<dbReference type="PANTHER" id="PTHR30524">
    <property type="entry name" value="MANNITOL-1-PHOSPHATE 5-DEHYDROGENASE"/>
    <property type="match status" value="1"/>
</dbReference>
<dbReference type="Pfam" id="PF01232">
    <property type="entry name" value="Mannitol_dh"/>
    <property type="match status" value="1"/>
</dbReference>
<evidence type="ECO:0000259" key="5">
    <source>
        <dbReference type="Pfam" id="PF08125"/>
    </source>
</evidence>
<dbReference type="Pfam" id="PF08125">
    <property type="entry name" value="Mannitol_dh_C"/>
    <property type="match status" value="1"/>
</dbReference>
<dbReference type="InterPro" id="IPR013118">
    <property type="entry name" value="Mannitol_DH_C"/>
</dbReference>
<reference evidence="6 7" key="1">
    <citation type="submission" date="2024-04" db="EMBL/GenBank/DDBJ databases">
        <title>Genome sequencing and metabolic network reconstruction of aminoacids and betaine degradation by Anoxynatronum sibiricum.</title>
        <authorList>
            <person name="Detkova E.N."/>
            <person name="Boltjanskaja Y.V."/>
            <person name="Mardanov A.V."/>
            <person name="Kevbrin V."/>
        </authorList>
    </citation>
    <scope>NUCLEOTIDE SEQUENCE [LARGE SCALE GENOMIC DNA]</scope>
    <source>
        <strain evidence="6 7">Z-7981</strain>
    </source>
</reference>
<dbReference type="Proteomes" id="UP001407405">
    <property type="component" value="Unassembled WGS sequence"/>
</dbReference>
<dbReference type="PANTHER" id="PTHR30524:SF0">
    <property type="entry name" value="ALTRONATE OXIDOREDUCTASE-RELATED"/>
    <property type="match status" value="1"/>
</dbReference>
<evidence type="ECO:0000256" key="1">
    <source>
        <dbReference type="ARBA" id="ARBA00023002"/>
    </source>
</evidence>
<dbReference type="InterPro" id="IPR013131">
    <property type="entry name" value="Mannitol_DH_N"/>
</dbReference>
<dbReference type="SUPFAM" id="SSF48179">
    <property type="entry name" value="6-phosphogluconate dehydrogenase C-terminal domain-like"/>
    <property type="match status" value="1"/>
</dbReference>
<dbReference type="EMBL" id="JBCITM010000003">
    <property type="protein sequence ID" value="MEN1759649.1"/>
    <property type="molecule type" value="Genomic_DNA"/>
</dbReference>
<feature type="domain" description="Mannitol dehydrogenase C-terminal" evidence="5">
    <location>
        <begin position="272"/>
        <end position="469"/>
    </location>
</feature>